<dbReference type="Gene3D" id="2.60.40.1820">
    <property type="match status" value="1"/>
</dbReference>
<keyword evidence="2" id="KW-1185">Reference proteome</keyword>
<dbReference type="SUPFAM" id="SSF117070">
    <property type="entry name" value="LEA14-like"/>
    <property type="match status" value="1"/>
</dbReference>
<organism evidence="1 2">
    <name type="scientific">Kordia aestuariivivens</name>
    <dbReference type="NCBI Taxonomy" id="2759037"/>
    <lineage>
        <taxon>Bacteria</taxon>
        <taxon>Pseudomonadati</taxon>
        <taxon>Bacteroidota</taxon>
        <taxon>Flavobacteriia</taxon>
        <taxon>Flavobacteriales</taxon>
        <taxon>Flavobacteriaceae</taxon>
        <taxon>Kordia</taxon>
    </lineage>
</organism>
<proteinExistence type="predicted"/>
<name>A0ABR7QC30_9FLAO</name>
<evidence type="ECO:0000313" key="1">
    <source>
        <dbReference type="EMBL" id="MBC8756130.1"/>
    </source>
</evidence>
<protein>
    <recommendedName>
        <fullName evidence="3">Late embryogenesis abundant protein LEA-2 subgroup domain-containing protein</fullName>
    </recommendedName>
</protein>
<evidence type="ECO:0008006" key="3">
    <source>
        <dbReference type="Google" id="ProtNLM"/>
    </source>
</evidence>
<accession>A0ABR7QC30</accession>
<sequence>MKKLFIIPIILLFINCKVKEKPLFVKVDNVVVEDATLETITLTADAYFMNQNDVGGSLECKGIEVFVNDVSVANVSSESFKVPAKENFTIPLKVIIPTKEVFEKNKNGLLGGILNSIVNQKMKVQYKGTITYSTFGFSYNYEVDKTEDIKIKL</sequence>
<evidence type="ECO:0000313" key="2">
    <source>
        <dbReference type="Proteomes" id="UP000619238"/>
    </source>
</evidence>
<dbReference type="Proteomes" id="UP000619238">
    <property type="component" value="Unassembled WGS sequence"/>
</dbReference>
<dbReference type="EMBL" id="JACGWS010000010">
    <property type="protein sequence ID" value="MBC8756130.1"/>
    <property type="molecule type" value="Genomic_DNA"/>
</dbReference>
<dbReference type="RefSeq" id="WP_187563173.1">
    <property type="nucleotide sequence ID" value="NZ_JACGWS010000010.1"/>
</dbReference>
<reference evidence="1 2" key="1">
    <citation type="submission" date="2020-07" db="EMBL/GenBank/DDBJ databases">
        <title>Description of Kordia aestuariivivens sp. nov., isolated from a tidal flat.</title>
        <authorList>
            <person name="Park S."/>
            <person name="Yoon J.-H."/>
        </authorList>
    </citation>
    <scope>NUCLEOTIDE SEQUENCE [LARGE SCALE GENOMIC DNA]</scope>
    <source>
        <strain evidence="1 2">YSTF-M3</strain>
    </source>
</reference>
<gene>
    <name evidence="1" type="ORF">H2O64_15750</name>
</gene>
<comment type="caution">
    <text evidence="1">The sequence shown here is derived from an EMBL/GenBank/DDBJ whole genome shotgun (WGS) entry which is preliminary data.</text>
</comment>